<gene>
    <name evidence="1" type="ORF">EXIGLDRAFT_729451</name>
</gene>
<dbReference type="Proteomes" id="UP000077266">
    <property type="component" value="Unassembled WGS sequence"/>
</dbReference>
<dbReference type="EMBL" id="KV425924">
    <property type="protein sequence ID" value="KZV97941.1"/>
    <property type="molecule type" value="Genomic_DNA"/>
</dbReference>
<proteinExistence type="predicted"/>
<keyword evidence="2" id="KW-1185">Reference proteome</keyword>
<accession>A0A165LJR5</accession>
<reference evidence="1 2" key="1">
    <citation type="journal article" date="2016" name="Mol. Biol. Evol.">
        <title>Comparative Genomics of Early-Diverging Mushroom-Forming Fungi Provides Insights into the Origins of Lignocellulose Decay Capabilities.</title>
        <authorList>
            <person name="Nagy L.G."/>
            <person name="Riley R."/>
            <person name="Tritt A."/>
            <person name="Adam C."/>
            <person name="Daum C."/>
            <person name="Floudas D."/>
            <person name="Sun H."/>
            <person name="Yadav J.S."/>
            <person name="Pangilinan J."/>
            <person name="Larsson K.H."/>
            <person name="Matsuura K."/>
            <person name="Barry K."/>
            <person name="Labutti K."/>
            <person name="Kuo R."/>
            <person name="Ohm R.A."/>
            <person name="Bhattacharya S.S."/>
            <person name="Shirouzu T."/>
            <person name="Yoshinaga Y."/>
            <person name="Martin F.M."/>
            <person name="Grigoriev I.V."/>
            <person name="Hibbett D.S."/>
        </authorList>
    </citation>
    <scope>NUCLEOTIDE SEQUENCE [LARGE SCALE GENOMIC DNA]</scope>
    <source>
        <strain evidence="1 2">HHB12029</strain>
    </source>
</reference>
<evidence type="ECO:0000313" key="2">
    <source>
        <dbReference type="Proteomes" id="UP000077266"/>
    </source>
</evidence>
<dbReference type="InParanoid" id="A0A165LJR5"/>
<organism evidence="1 2">
    <name type="scientific">Exidia glandulosa HHB12029</name>
    <dbReference type="NCBI Taxonomy" id="1314781"/>
    <lineage>
        <taxon>Eukaryota</taxon>
        <taxon>Fungi</taxon>
        <taxon>Dikarya</taxon>
        <taxon>Basidiomycota</taxon>
        <taxon>Agaricomycotina</taxon>
        <taxon>Agaricomycetes</taxon>
        <taxon>Auriculariales</taxon>
        <taxon>Exidiaceae</taxon>
        <taxon>Exidia</taxon>
    </lineage>
</organism>
<evidence type="ECO:0000313" key="1">
    <source>
        <dbReference type="EMBL" id="KZV97941.1"/>
    </source>
</evidence>
<sequence>MQAIVRVPRTLALPVTADVHFPDAPDRETLQFSLAVDQDSRSIAKLGIAHDSDASFRITYDFGLGVATATFPPTASTGILNATFTTTEMRVAQSELVFIPDPSGDALRCSAAASLSCGW</sequence>
<name>A0A165LJR5_EXIGL</name>
<dbReference type="AlphaFoldDB" id="A0A165LJR5"/>
<protein>
    <submittedName>
        <fullName evidence="1">Uncharacterized protein</fullName>
    </submittedName>
</protein>